<feature type="domain" description="Rv2525c-like glycoside hydrolase-like" evidence="1">
    <location>
        <begin position="29"/>
        <end position="203"/>
    </location>
</feature>
<comment type="caution">
    <text evidence="2">The sequence shown here is derived from an EMBL/GenBank/DDBJ whole genome shotgun (WGS) entry which is preliminary data.</text>
</comment>
<protein>
    <submittedName>
        <fullName evidence="2">DUF1906 domain-containing protein</fullName>
    </submittedName>
</protein>
<name>A0AAW9QPM8_9CHRO</name>
<dbReference type="InterPro" id="IPR015020">
    <property type="entry name" value="Rv2525c-like_Glyco_Hydro-like"/>
</dbReference>
<accession>A0AAW9QPM8</accession>
<dbReference type="Proteomes" id="UP001328733">
    <property type="component" value="Unassembled WGS sequence"/>
</dbReference>
<keyword evidence="3" id="KW-1185">Reference proteome</keyword>
<dbReference type="RefSeq" id="WP_332864138.1">
    <property type="nucleotide sequence ID" value="NZ_JBAFSM010000009.1"/>
</dbReference>
<evidence type="ECO:0000259" key="1">
    <source>
        <dbReference type="Pfam" id="PF08924"/>
    </source>
</evidence>
<reference evidence="2 3" key="1">
    <citation type="submission" date="2024-01" db="EMBL/GenBank/DDBJ databases">
        <title>Genomic insights into the taxonomy and metabolism of the cyanobacterium Pannus brasiliensis CCIBt3594.</title>
        <authorList>
            <person name="Machado M."/>
            <person name="Botero N.B."/>
            <person name="Andreote A.P.D."/>
            <person name="Feitosa A.M.T."/>
            <person name="Popin R."/>
            <person name="Sivonen K."/>
            <person name="Fiore M.F."/>
        </authorList>
    </citation>
    <scope>NUCLEOTIDE SEQUENCE [LARGE SCALE GENOMIC DNA]</scope>
    <source>
        <strain evidence="2 3">CCIBt3594</strain>
    </source>
</reference>
<gene>
    <name evidence="2" type="ORF">V0288_06045</name>
</gene>
<evidence type="ECO:0000313" key="2">
    <source>
        <dbReference type="EMBL" id="MEG3436676.1"/>
    </source>
</evidence>
<dbReference type="InterPro" id="IPR017853">
    <property type="entry name" value="GH"/>
</dbReference>
<dbReference type="Gene3D" id="3.20.20.80">
    <property type="entry name" value="Glycosidases"/>
    <property type="match status" value="1"/>
</dbReference>
<dbReference type="EMBL" id="JBAFSM010000009">
    <property type="protein sequence ID" value="MEG3436676.1"/>
    <property type="molecule type" value="Genomic_DNA"/>
</dbReference>
<proteinExistence type="predicted"/>
<organism evidence="2 3">
    <name type="scientific">Pannus brasiliensis CCIBt3594</name>
    <dbReference type="NCBI Taxonomy" id="1427578"/>
    <lineage>
        <taxon>Bacteria</taxon>
        <taxon>Bacillati</taxon>
        <taxon>Cyanobacteriota</taxon>
        <taxon>Cyanophyceae</taxon>
        <taxon>Oscillatoriophycideae</taxon>
        <taxon>Chroococcales</taxon>
        <taxon>Microcystaceae</taxon>
        <taxon>Pannus</taxon>
    </lineage>
</organism>
<evidence type="ECO:0000313" key="3">
    <source>
        <dbReference type="Proteomes" id="UP001328733"/>
    </source>
</evidence>
<dbReference type="SUPFAM" id="SSF51445">
    <property type="entry name" value="(Trans)glycosidases"/>
    <property type="match status" value="1"/>
</dbReference>
<sequence>MPLQGTIEAAPDGALGFDTNTTLSFAKAQQFRNDDFRFCLRYLSLGNGQKPGDLTTAEADAILRAGLALMPVQHVRFPGWTPTAPLGTQTGKNAAHNAVQVGFPPGVNVWLDWEGADPQTSVANAIAYCNNWFDEVKAAGYVPGIYVGFNAILNSQQLYQKLKFQHYWKAGGNIPDIAVRGYQMIQKIPLDQSLHGIQIDRDTTRADNKGGQALWITR</sequence>
<dbReference type="Pfam" id="PF08924">
    <property type="entry name" value="Rv2525c_GlyHyd-like"/>
    <property type="match status" value="1"/>
</dbReference>
<dbReference type="AlphaFoldDB" id="A0AAW9QPM8"/>